<dbReference type="GO" id="GO:0009313">
    <property type="term" value="P:oligosaccharide catabolic process"/>
    <property type="evidence" value="ECO:0007669"/>
    <property type="project" value="TreeGrafter"/>
</dbReference>
<proteinExistence type="predicted"/>
<gene>
    <name evidence="2" type="ORF">HSACCH_01665</name>
</gene>
<evidence type="ECO:0000259" key="1">
    <source>
        <dbReference type="Pfam" id="PF01074"/>
    </source>
</evidence>
<dbReference type="PANTHER" id="PTHR46017:SF1">
    <property type="entry name" value="ALPHA-MANNOSIDASE 2C1"/>
    <property type="match status" value="1"/>
</dbReference>
<dbReference type="PANTHER" id="PTHR46017">
    <property type="entry name" value="ALPHA-MANNOSIDASE 2C1"/>
    <property type="match status" value="1"/>
</dbReference>
<accession>M5EFD0</accession>
<dbReference type="InterPro" id="IPR027291">
    <property type="entry name" value="Glyco_hydro_38_N_sf"/>
</dbReference>
<dbReference type="EC" id="3.2.1.24" evidence="2"/>
<dbReference type="InParanoid" id="M5EFD0"/>
<organism evidence="2 3">
    <name type="scientific">Halanaerobium saccharolyticum subsp. saccharolyticum DSM 6643</name>
    <dbReference type="NCBI Taxonomy" id="1293054"/>
    <lineage>
        <taxon>Bacteria</taxon>
        <taxon>Bacillati</taxon>
        <taxon>Bacillota</taxon>
        <taxon>Clostridia</taxon>
        <taxon>Halanaerobiales</taxon>
        <taxon>Halanaerobiaceae</taxon>
        <taxon>Halanaerobium</taxon>
    </lineage>
</organism>
<dbReference type="SUPFAM" id="SSF88713">
    <property type="entry name" value="Glycoside hydrolase/deacetylase"/>
    <property type="match status" value="1"/>
</dbReference>
<keyword evidence="2" id="KW-0326">Glycosidase</keyword>
<reference evidence="3" key="1">
    <citation type="journal article" date="2013" name="Genome Announc.">
        <title>Genome Sequence of Halanaerobium saccharolyticum subsp. saccharolyticum Strain DSM 6643T, a Halophilic Hydrogen-Producing Bacterium.</title>
        <authorList>
            <person name="Kivisto A."/>
            <person name="Larjo A."/>
            <person name="Ciranna A."/>
            <person name="Santala V."/>
            <person name="Roos C."/>
            <person name="Karp M."/>
        </authorList>
    </citation>
    <scope>NUCLEOTIDE SEQUENCE [LARGE SCALE GENOMIC DNA]</scope>
    <source>
        <strain evidence="3">DSM 6643</strain>
    </source>
</reference>
<keyword evidence="2" id="KW-0378">Hydrolase</keyword>
<dbReference type="EMBL" id="CAUI01000020">
    <property type="protein sequence ID" value="CCU79866.1"/>
    <property type="molecule type" value="Genomic_DNA"/>
</dbReference>
<dbReference type="Proteomes" id="UP000012063">
    <property type="component" value="Unassembled WGS sequence"/>
</dbReference>
<dbReference type="STRING" id="1293054.HSACCH_01665"/>
<dbReference type="InterPro" id="IPR000602">
    <property type="entry name" value="Glyco_hydro_38_N"/>
</dbReference>
<dbReference type="GO" id="GO:0004559">
    <property type="term" value="F:alpha-mannosidase activity"/>
    <property type="evidence" value="ECO:0007669"/>
    <property type="project" value="UniProtKB-EC"/>
</dbReference>
<dbReference type="InterPro" id="IPR011330">
    <property type="entry name" value="Glyco_hydro/deAcase_b/a-brl"/>
</dbReference>
<sequence>MNPRHADEESLAELNTEFNLPKITVVGHSHIDVAWLWKLLHTREKCSRSFSTVLKLMDEYPEYTFVQSSPQLYKFIKEDYPEIYAKIKEKIKEGKWEVTGGMWVEADCNLTSGESLVRQFLHGHQFIKEEFEIVLEYFMAAGCIWLFLGFTTDN</sequence>
<evidence type="ECO:0000313" key="3">
    <source>
        <dbReference type="Proteomes" id="UP000012063"/>
    </source>
</evidence>
<dbReference type="eggNOG" id="COG0383">
    <property type="taxonomic scope" value="Bacteria"/>
</dbReference>
<dbReference type="AlphaFoldDB" id="M5EFD0"/>
<name>M5EFD0_9FIRM</name>
<dbReference type="GO" id="GO:0006013">
    <property type="term" value="P:mannose metabolic process"/>
    <property type="evidence" value="ECO:0007669"/>
    <property type="project" value="InterPro"/>
</dbReference>
<dbReference type="Pfam" id="PF01074">
    <property type="entry name" value="Glyco_hydro_38N"/>
    <property type="match status" value="1"/>
</dbReference>
<comment type="caution">
    <text evidence="2">The sequence shown here is derived from an EMBL/GenBank/DDBJ whole genome shotgun (WGS) entry which is preliminary data.</text>
</comment>
<evidence type="ECO:0000313" key="2">
    <source>
        <dbReference type="EMBL" id="CCU79866.1"/>
    </source>
</evidence>
<keyword evidence="3" id="KW-1185">Reference proteome</keyword>
<feature type="domain" description="Glycoside hydrolase family 38 N-terminal" evidence="1">
    <location>
        <begin position="22"/>
        <end position="134"/>
    </location>
</feature>
<protein>
    <submittedName>
        <fullName evidence="2">Alpha-mannosidase</fullName>
        <ecNumber evidence="2">3.2.1.24</ecNumber>
    </submittedName>
</protein>
<dbReference type="Gene3D" id="3.20.110.10">
    <property type="entry name" value="Glycoside hydrolase 38, N terminal domain"/>
    <property type="match status" value="1"/>
</dbReference>